<reference evidence="1" key="2">
    <citation type="journal article" date="2019" name="Genome Biol. Evol.">
        <title>Day and night: Metabolic profiles and evolutionary relationships of six axenic non-marine cyanobacteria.</title>
        <authorList>
            <person name="Will S.E."/>
            <person name="Henke P."/>
            <person name="Boedeker C."/>
            <person name="Huang S."/>
            <person name="Brinkmann H."/>
            <person name="Rohde M."/>
            <person name="Jarek M."/>
            <person name="Friedl T."/>
            <person name="Seufert S."/>
            <person name="Schumacher M."/>
            <person name="Overmann J."/>
            <person name="Neumann-Schaal M."/>
            <person name="Petersen J."/>
        </authorList>
    </citation>
    <scope>NUCLEOTIDE SEQUENCE [LARGE SCALE GENOMIC DNA]</scope>
    <source>
        <strain evidence="1">PCC 7102</strain>
    </source>
</reference>
<evidence type="ECO:0008006" key="3">
    <source>
        <dbReference type="Google" id="ProtNLM"/>
    </source>
</evidence>
<dbReference type="EMBL" id="RSCL01000026">
    <property type="protein sequence ID" value="RUS99390.1"/>
    <property type="molecule type" value="Genomic_DNA"/>
</dbReference>
<dbReference type="AlphaFoldDB" id="A0A3S1AUD1"/>
<accession>A0A3S1AUD1</accession>
<dbReference type="Proteomes" id="UP000271624">
    <property type="component" value="Unassembled WGS sequence"/>
</dbReference>
<organism evidence="1 2">
    <name type="scientific">Dulcicalothrix desertica PCC 7102</name>
    <dbReference type="NCBI Taxonomy" id="232991"/>
    <lineage>
        <taxon>Bacteria</taxon>
        <taxon>Bacillati</taxon>
        <taxon>Cyanobacteriota</taxon>
        <taxon>Cyanophyceae</taxon>
        <taxon>Nostocales</taxon>
        <taxon>Calotrichaceae</taxon>
        <taxon>Dulcicalothrix</taxon>
    </lineage>
</organism>
<gene>
    <name evidence="1" type="ORF">DSM106972_078320</name>
</gene>
<evidence type="ECO:0000313" key="1">
    <source>
        <dbReference type="EMBL" id="RUS99390.1"/>
    </source>
</evidence>
<comment type="caution">
    <text evidence="1">The sequence shown here is derived from an EMBL/GenBank/DDBJ whole genome shotgun (WGS) entry which is preliminary data.</text>
</comment>
<name>A0A3S1AUD1_9CYAN</name>
<keyword evidence="2" id="KW-1185">Reference proteome</keyword>
<dbReference type="RefSeq" id="WP_127085896.1">
    <property type="nucleotide sequence ID" value="NZ_RSCL01000026.1"/>
</dbReference>
<dbReference type="OrthoDB" id="511707at2"/>
<evidence type="ECO:0000313" key="2">
    <source>
        <dbReference type="Proteomes" id="UP000271624"/>
    </source>
</evidence>
<protein>
    <recommendedName>
        <fullName evidence="3">Restriction endonuclease subunit R</fullName>
    </recommendedName>
</protein>
<proteinExistence type="predicted"/>
<reference evidence="1" key="1">
    <citation type="submission" date="2018-12" db="EMBL/GenBank/DDBJ databases">
        <authorList>
            <person name="Will S."/>
            <person name="Neumann-Schaal M."/>
            <person name="Henke P."/>
        </authorList>
    </citation>
    <scope>NUCLEOTIDE SEQUENCE</scope>
    <source>
        <strain evidence="1">PCC 7102</strain>
    </source>
</reference>
<sequence>MTTTLDASNLTLNQVKALLKFQSTFNNSFTSLLTLEPLTESEQEELEEIRKLFDCYYGDGKISEGQIRFLFLAPLLRLAGFYIPRIKILLEEKIADILVEDNDRLIKGRMDILALNRQIEETEVTPFWVLVIETKNSSINALEGLPQLLTYAYDAIKEQSSVWGLCTNGMDYQFVYIQQANSPVYQLLPKLDITRASSSVELLQVLKAIRKQYFGMN</sequence>